<dbReference type="eggNOG" id="ENOG502SIYK">
    <property type="taxonomic scope" value="Eukaryota"/>
</dbReference>
<dbReference type="InterPro" id="IPR051035">
    <property type="entry name" value="Mito_inheritance_9"/>
</dbReference>
<dbReference type="RefSeq" id="XP_003174177.1">
    <property type="nucleotide sequence ID" value="XM_003174129.1"/>
</dbReference>
<dbReference type="GO" id="GO:0005739">
    <property type="term" value="C:mitochondrion"/>
    <property type="evidence" value="ECO:0007669"/>
    <property type="project" value="UniProtKB-SubCell"/>
</dbReference>
<organism evidence="8">
    <name type="scientific">Arthroderma gypseum (strain ATCC MYA-4604 / CBS 118893)</name>
    <name type="common">Microsporum gypseum</name>
    <dbReference type="NCBI Taxonomy" id="535722"/>
    <lineage>
        <taxon>Eukaryota</taxon>
        <taxon>Fungi</taxon>
        <taxon>Dikarya</taxon>
        <taxon>Ascomycota</taxon>
        <taxon>Pezizomycotina</taxon>
        <taxon>Eurotiomycetes</taxon>
        <taxon>Eurotiomycetidae</taxon>
        <taxon>Onygenales</taxon>
        <taxon>Arthrodermataceae</taxon>
        <taxon>Nannizzia</taxon>
    </lineage>
</organism>
<keyword evidence="7" id="KW-0418">Kinase</keyword>
<proteinExistence type="inferred from homology"/>
<gene>
    <name evidence="7" type="ORF">MGYG_04354</name>
</gene>
<comment type="subcellular location">
    <subcellularLocation>
        <location evidence="1">Mitochondrion</location>
    </subcellularLocation>
</comment>
<dbReference type="VEuPathDB" id="FungiDB:MGYG_04354"/>
<evidence type="ECO:0000256" key="6">
    <source>
        <dbReference type="ARBA" id="ARBA00031849"/>
    </source>
</evidence>
<protein>
    <recommendedName>
        <fullName evidence="3">Altered inheritance of mitochondria protein 9, mitochondrial</fullName>
    </recommendedName>
    <alternativeName>
        <fullName evidence="6">Found in mitochondrial proteome protein 29</fullName>
    </alternativeName>
</protein>
<evidence type="ECO:0000313" key="8">
    <source>
        <dbReference type="Proteomes" id="UP000002669"/>
    </source>
</evidence>
<keyword evidence="7" id="KW-0723">Serine/threonine-protein kinase</keyword>
<dbReference type="OrthoDB" id="2831558at2759"/>
<dbReference type="Gene3D" id="3.30.200.20">
    <property type="entry name" value="Phosphorylase Kinase, domain 1"/>
    <property type="match status" value="1"/>
</dbReference>
<dbReference type="PANTHER" id="PTHR36091:SF1">
    <property type="entry name" value="ALTERED INHERITANCE OF MITOCHONDRIA PROTEIN 9, MITOCHONDRIAL"/>
    <property type="match status" value="1"/>
</dbReference>
<dbReference type="OMA" id="STYWDCN"/>
<evidence type="ECO:0000256" key="5">
    <source>
        <dbReference type="ARBA" id="ARBA00023128"/>
    </source>
</evidence>
<keyword evidence="7" id="KW-0808">Transferase</keyword>
<dbReference type="GeneID" id="10029466"/>
<reference evidence="8" key="1">
    <citation type="journal article" date="2012" name="MBio">
        <title>Comparative genome analysis of Trichophyton rubrum and related dermatophytes reveals candidate genes involved in infection.</title>
        <authorList>
            <person name="Martinez D.A."/>
            <person name="Oliver B.G."/>
            <person name="Graeser Y."/>
            <person name="Goldberg J.M."/>
            <person name="Li W."/>
            <person name="Martinez-Rossi N.M."/>
            <person name="Monod M."/>
            <person name="Shelest E."/>
            <person name="Barton R.C."/>
            <person name="Birch E."/>
            <person name="Brakhage A.A."/>
            <person name="Chen Z."/>
            <person name="Gurr S.J."/>
            <person name="Heiman D."/>
            <person name="Heitman J."/>
            <person name="Kosti I."/>
            <person name="Rossi A."/>
            <person name="Saif S."/>
            <person name="Samalova M."/>
            <person name="Saunders C.W."/>
            <person name="Shea T."/>
            <person name="Summerbell R.C."/>
            <person name="Xu J."/>
            <person name="Young S."/>
            <person name="Zeng Q."/>
            <person name="Birren B.W."/>
            <person name="Cuomo C.A."/>
            <person name="White T.C."/>
        </authorList>
    </citation>
    <scope>NUCLEOTIDE SEQUENCE [LARGE SCALE GENOMIC DNA]</scope>
    <source>
        <strain evidence="8">ATCC MYA-4604 / CBS 118893</strain>
    </source>
</reference>
<dbReference type="Proteomes" id="UP000002669">
    <property type="component" value="Unassembled WGS sequence"/>
</dbReference>
<dbReference type="PANTHER" id="PTHR36091">
    <property type="entry name" value="ALTERED INHERITANCE OF MITOCHONDRIA PROTEIN 9, MITOCHONDRIAL"/>
    <property type="match status" value="1"/>
</dbReference>
<evidence type="ECO:0000256" key="1">
    <source>
        <dbReference type="ARBA" id="ARBA00004173"/>
    </source>
</evidence>
<dbReference type="GO" id="GO:0004674">
    <property type="term" value="F:protein serine/threonine kinase activity"/>
    <property type="evidence" value="ECO:0007669"/>
    <property type="project" value="UniProtKB-KW"/>
</dbReference>
<keyword evidence="5" id="KW-0496">Mitochondrion</keyword>
<evidence type="ECO:0000256" key="3">
    <source>
        <dbReference type="ARBA" id="ARBA00016197"/>
    </source>
</evidence>
<dbReference type="EMBL" id="DS989824">
    <property type="protein sequence ID" value="EFR01347.1"/>
    <property type="molecule type" value="Genomic_DNA"/>
</dbReference>
<comment type="similarity">
    <text evidence="2">Belongs to the AIM9 family.</text>
</comment>
<evidence type="ECO:0000256" key="2">
    <source>
        <dbReference type="ARBA" id="ARBA00005543"/>
    </source>
</evidence>
<accession>E4USJ6</accession>
<dbReference type="InterPro" id="IPR011009">
    <property type="entry name" value="Kinase-like_dom_sf"/>
</dbReference>
<evidence type="ECO:0000313" key="7">
    <source>
        <dbReference type="EMBL" id="EFR01347.1"/>
    </source>
</evidence>
<dbReference type="STRING" id="535722.E4USJ6"/>
<dbReference type="HOGENOM" id="CLU_019189_3_0_1"/>
<dbReference type="AlphaFoldDB" id="E4USJ6"/>
<name>E4USJ6_ARTGP</name>
<evidence type="ECO:0000256" key="4">
    <source>
        <dbReference type="ARBA" id="ARBA00022946"/>
    </source>
</evidence>
<keyword evidence="4" id="KW-0809">Transit peptide</keyword>
<sequence>MDSLFSYTAGKWLHLEQQQHAARYIKFNFNHLCEKVLSLYPSATSIENCQKIEGGFSRVFIMTTNDGTRVVVKLPTSVVGQARFITNSEVATISYLQQNTKVPIPAILDWSDDPNNPIGSAYIIMEHVGGVPLHNVWPAMSTTQRINCIRSISLNIMDISNLGFPAYGSLYFADAPFLDSCSKELLDNSRYCIGPHCRSTYWDCNVGEPRYYAFKKPNRGPWLDVSSYSSALIDAGLARLPPAGYPITQPQPSYQGSIEKHLELLKLGQTVFPKLIQHPKIQSNATPTLFHPDLHKRNIFVSEDNPTIVTGYVDWQSTSVEPAFYYADYIPDFAKPPQEESPEDSGDSLCSQAYEVGLALLAPRLAAARNIDETLLRPFRYCHRTWKDGFVPFTYELVQLRDHWKDLGFTDDCPIPALSSQEMQIYQEQLEIYNKMLTFRKDLVDTLGVEEDGWVPEDQWETVKETHQQIYETIIGDLESQKDREDMMLMWPFDGVKKSTC</sequence>
<dbReference type="InParanoid" id="E4USJ6"/>
<dbReference type="SUPFAM" id="SSF56112">
    <property type="entry name" value="Protein kinase-like (PK-like)"/>
    <property type="match status" value="1"/>
</dbReference>
<keyword evidence="8" id="KW-1185">Reference proteome</keyword>